<dbReference type="Proteomes" id="UP000606499">
    <property type="component" value="Unassembled WGS sequence"/>
</dbReference>
<protein>
    <submittedName>
        <fullName evidence="1">Uncharacterized protein</fullName>
    </submittedName>
</protein>
<evidence type="ECO:0000313" key="1">
    <source>
        <dbReference type="EMBL" id="MBC5726818.1"/>
    </source>
</evidence>
<proteinExistence type="predicted"/>
<sequence>MANDDKNQILCRSVFKSGESTTSKAQFTKKWAEMINRIEKNKTVRLTK</sequence>
<comment type="caution">
    <text evidence="1">The sequence shown here is derived from an EMBL/GenBank/DDBJ whole genome shotgun (WGS) entry which is preliminary data.</text>
</comment>
<evidence type="ECO:0000313" key="2">
    <source>
        <dbReference type="Proteomes" id="UP000606499"/>
    </source>
</evidence>
<dbReference type="RefSeq" id="WP_162838366.1">
    <property type="nucleotide sequence ID" value="NZ_JACOPL010000032.1"/>
</dbReference>
<gene>
    <name evidence="1" type="ORF">H8S45_15350</name>
</gene>
<reference evidence="1" key="1">
    <citation type="submission" date="2020-08" db="EMBL/GenBank/DDBJ databases">
        <title>Genome public.</title>
        <authorList>
            <person name="Liu C."/>
            <person name="Sun Q."/>
        </authorList>
    </citation>
    <scope>NUCLEOTIDE SEQUENCE</scope>
    <source>
        <strain evidence="1">NSJ-28</strain>
    </source>
</reference>
<name>A0A923LWS1_9FIRM</name>
<organism evidence="1 2">
    <name type="scientific">Agathobaculum faecis</name>
    <dbReference type="NCBI Taxonomy" id="2763013"/>
    <lineage>
        <taxon>Bacteria</taxon>
        <taxon>Bacillati</taxon>
        <taxon>Bacillota</taxon>
        <taxon>Clostridia</taxon>
        <taxon>Eubacteriales</taxon>
        <taxon>Butyricicoccaceae</taxon>
        <taxon>Agathobaculum</taxon>
    </lineage>
</organism>
<accession>A0A923LWS1</accession>
<dbReference type="AlphaFoldDB" id="A0A923LWS1"/>
<keyword evidence="2" id="KW-1185">Reference proteome</keyword>
<dbReference type="EMBL" id="JACOPL010000032">
    <property type="protein sequence ID" value="MBC5726818.1"/>
    <property type="molecule type" value="Genomic_DNA"/>
</dbReference>